<evidence type="ECO:0000313" key="5">
    <source>
        <dbReference type="Proteomes" id="UP000426328"/>
    </source>
</evidence>
<keyword evidence="4" id="KW-0808">Transferase</keyword>
<evidence type="ECO:0000256" key="1">
    <source>
        <dbReference type="SAM" id="Phobius"/>
    </source>
</evidence>
<dbReference type="PANTHER" id="PTHR43449">
    <property type="entry name" value="NUCLEOTIDYLTRANSFERASE"/>
    <property type="match status" value="1"/>
</dbReference>
<organism evidence="4 5">
    <name type="scientific">Acidianus ambivalens</name>
    <name type="common">Desulfurolobus ambivalens</name>
    <dbReference type="NCBI Taxonomy" id="2283"/>
    <lineage>
        <taxon>Archaea</taxon>
        <taxon>Thermoproteota</taxon>
        <taxon>Thermoprotei</taxon>
        <taxon>Sulfolobales</taxon>
        <taxon>Sulfolobaceae</taxon>
        <taxon>Acidianus</taxon>
    </lineage>
</organism>
<dbReference type="Proteomes" id="UP000474054">
    <property type="component" value="Unassembled WGS sequence"/>
</dbReference>
<name>A0A650CVU6_ACIAM</name>
<dbReference type="PANTHER" id="PTHR43449:SF1">
    <property type="entry name" value="POLYMERASE BETA NUCLEOTIDYLTRANSFERASE DOMAIN-CONTAINING PROTEIN"/>
    <property type="match status" value="1"/>
</dbReference>
<dbReference type="GO" id="GO:0016740">
    <property type="term" value="F:transferase activity"/>
    <property type="evidence" value="ECO:0007669"/>
    <property type="project" value="UniProtKB-KW"/>
</dbReference>
<dbReference type="GeneID" id="42779612"/>
<dbReference type="RefSeq" id="WP_152943528.1">
    <property type="nucleotide sequence ID" value="NZ_CP045482.1"/>
</dbReference>
<dbReference type="CDD" id="cd05403">
    <property type="entry name" value="NT_KNTase_like"/>
    <property type="match status" value="1"/>
</dbReference>
<feature type="transmembrane region" description="Helical" evidence="1">
    <location>
        <begin position="113"/>
        <end position="135"/>
    </location>
</feature>
<dbReference type="InterPro" id="IPR043519">
    <property type="entry name" value="NT_sf"/>
</dbReference>
<feature type="domain" description="Polymerase beta nucleotidyltransferase" evidence="2">
    <location>
        <begin position="22"/>
        <end position="105"/>
    </location>
</feature>
<dbReference type="SUPFAM" id="SSF81301">
    <property type="entry name" value="Nucleotidyltransferase"/>
    <property type="match status" value="1"/>
</dbReference>
<dbReference type="EMBL" id="WHYS01000005">
    <property type="protein sequence ID" value="MQL56579.1"/>
    <property type="molecule type" value="Genomic_DNA"/>
</dbReference>
<dbReference type="AlphaFoldDB" id="A0A650CVU6"/>
<gene>
    <name evidence="4" type="ORF">D1866_07700</name>
    <name evidence="3" type="ORF">GFB69_12985</name>
</gene>
<evidence type="ECO:0000259" key="2">
    <source>
        <dbReference type="Pfam" id="PF18765"/>
    </source>
</evidence>
<dbReference type="KEGG" id="aamb:D1866_07700"/>
<dbReference type="InterPro" id="IPR041633">
    <property type="entry name" value="Polbeta"/>
</dbReference>
<sequence length="147" mass="17432">MDKGKSAIESQIRMINLVKEIIEEITRDFTNLEEVYIFGSRARGNYLDTGDIDFIFVFKGIKGMNVFDRMYTISKYVKGNVDYIVLDEEEKDRIREKKLLWSRDKGFVDNKGIFIVKSIILYIQFFIQFIFFTILKKINIKLTHYTA</sequence>
<accession>A0A650CVU6</accession>
<dbReference type="Gene3D" id="3.30.460.10">
    <property type="entry name" value="Beta Polymerase, domain 2"/>
    <property type="match status" value="1"/>
</dbReference>
<keyword evidence="1" id="KW-0472">Membrane</keyword>
<keyword evidence="1" id="KW-1133">Transmembrane helix</keyword>
<reference evidence="4 5" key="2">
    <citation type="submission" date="2019-10" db="EMBL/GenBank/DDBJ databases">
        <title>Genome Sequences from Six Type Strain Members of the Archaeal Family Sulfolobaceae: Acidianus ambivalens, Acidianus infernus, Metallosphaera prunae, Stygiolobus azoricus, Sulfolobus metallicus, and Sulfurisphaera ohwakuensis.</title>
        <authorList>
            <person name="Counts J.A."/>
            <person name="Kelly R.M."/>
        </authorList>
    </citation>
    <scope>NUCLEOTIDE SEQUENCE [LARGE SCALE GENOMIC DNA]</scope>
    <source>
        <strain evidence="4 5">LEI 10</strain>
    </source>
</reference>
<proteinExistence type="predicted"/>
<dbReference type="Pfam" id="PF18765">
    <property type="entry name" value="Polbeta"/>
    <property type="match status" value="1"/>
</dbReference>
<protein>
    <submittedName>
        <fullName evidence="4">Nucleotidyltransferase domain-containing protein</fullName>
    </submittedName>
</protein>
<evidence type="ECO:0000313" key="6">
    <source>
        <dbReference type="Proteomes" id="UP000474054"/>
    </source>
</evidence>
<keyword evidence="1" id="KW-0812">Transmembrane</keyword>
<evidence type="ECO:0000313" key="4">
    <source>
        <dbReference type="EMBL" id="QGR21898.1"/>
    </source>
</evidence>
<keyword evidence="5" id="KW-1185">Reference proteome</keyword>
<dbReference type="EMBL" id="CP045482">
    <property type="protein sequence ID" value="QGR21898.1"/>
    <property type="molecule type" value="Genomic_DNA"/>
</dbReference>
<evidence type="ECO:0000313" key="3">
    <source>
        <dbReference type="EMBL" id="MQL56579.1"/>
    </source>
</evidence>
<reference evidence="3 6" key="1">
    <citation type="submission" date="2019-10" db="EMBL/GenBank/DDBJ databases">
        <title>Comparative genomics of sulfur disproportionating microorganisms.</title>
        <authorList>
            <person name="Ward L.M."/>
            <person name="Bertran E."/>
            <person name="Johnston D."/>
        </authorList>
    </citation>
    <scope>NUCLEOTIDE SEQUENCE [LARGE SCALE GENOMIC DNA]</scope>
    <source>
        <strain evidence="3 6">DSM 3772</strain>
    </source>
</reference>
<dbReference type="Proteomes" id="UP000426328">
    <property type="component" value="Chromosome"/>
</dbReference>